<feature type="domain" description="Enoyl reductase (ER)" evidence="1">
    <location>
        <begin position="10"/>
        <end position="324"/>
    </location>
</feature>
<name>A0ABN2K000_9ACTN</name>
<gene>
    <name evidence="2" type="ORF">GCM10009710_26560</name>
</gene>
<dbReference type="Pfam" id="PF00107">
    <property type="entry name" value="ADH_zinc_N"/>
    <property type="match status" value="1"/>
</dbReference>
<evidence type="ECO:0000313" key="2">
    <source>
        <dbReference type="EMBL" id="GAA1745230.1"/>
    </source>
</evidence>
<dbReference type="InterPro" id="IPR036291">
    <property type="entry name" value="NAD(P)-bd_dom_sf"/>
</dbReference>
<dbReference type="Gene3D" id="3.40.50.720">
    <property type="entry name" value="NAD(P)-binding Rossmann-like Domain"/>
    <property type="match status" value="1"/>
</dbReference>
<dbReference type="SUPFAM" id="SSF50129">
    <property type="entry name" value="GroES-like"/>
    <property type="match status" value="1"/>
</dbReference>
<sequence length="330" mass="34119">MKRVVTHELGDLANLVLEAGAAPEPVEGEIPVAMRASVVSYVNAVLAGGQYQVPPPVPFVPGTTGVGVLLADSPDGRLSRGERVATTRLSGGCWTTHAQFAPALLVPVPDAVTDVLAAAVLEAWCTMHFAFTRRRPLSGTEVVLVLGASGAIGSAAVDVARASGARVLAVGSRSERLAPAQRLGAEPVVVGPGADETLTQAVRRLAPGGVDVVVDPVGGDLATESLKLLAPWGELLVLGFASGTIPRLGANRVLIGNRRITGVDLGFAITRDLVEGQAVMSEVLERVAAGDYGREVDPDTCTLDEVPDRLRAVLAREVSGQVVVMIETDA</sequence>
<organism evidence="2 3">
    <name type="scientific">Aeromicrobium alkaliterrae</name>
    <dbReference type="NCBI Taxonomy" id="302168"/>
    <lineage>
        <taxon>Bacteria</taxon>
        <taxon>Bacillati</taxon>
        <taxon>Actinomycetota</taxon>
        <taxon>Actinomycetes</taxon>
        <taxon>Propionibacteriales</taxon>
        <taxon>Nocardioidaceae</taxon>
        <taxon>Aeromicrobium</taxon>
    </lineage>
</organism>
<accession>A0ABN2K000</accession>
<dbReference type="Proteomes" id="UP001501057">
    <property type="component" value="Unassembled WGS sequence"/>
</dbReference>
<dbReference type="SMART" id="SM00829">
    <property type="entry name" value="PKS_ER"/>
    <property type="match status" value="1"/>
</dbReference>
<dbReference type="PANTHER" id="PTHR43677:SF4">
    <property type="entry name" value="QUINONE OXIDOREDUCTASE-LIKE PROTEIN 2"/>
    <property type="match status" value="1"/>
</dbReference>
<evidence type="ECO:0000313" key="3">
    <source>
        <dbReference type="Proteomes" id="UP001501057"/>
    </source>
</evidence>
<dbReference type="InterPro" id="IPR051397">
    <property type="entry name" value="Zn-ADH-like_protein"/>
</dbReference>
<proteinExistence type="predicted"/>
<dbReference type="InterPro" id="IPR013149">
    <property type="entry name" value="ADH-like_C"/>
</dbReference>
<comment type="caution">
    <text evidence="2">The sequence shown here is derived from an EMBL/GenBank/DDBJ whole genome shotgun (WGS) entry which is preliminary data.</text>
</comment>
<keyword evidence="3" id="KW-1185">Reference proteome</keyword>
<protein>
    <submittedName>
        <fullName evidence="2">NADPH:quinone oxidoreductase family protein</fullName>
    </submittedName>
</protein>
<dbReference type="PANTHER" id="PTHR43677">
    <property type="entry name" value="SHORT-CHAIN DEHYDROGENASE/REDUCTASE"/>
    <property type="match status" value="1"/>
</dbReference>
<dbReference type="Gene3D" id="3.90.180.10">
    <property type="entry name" value="Medium-chain alcohol dehydrogenases, catalytic domain"/>
    <property type="match status" value="1"/>
</dbReference>
<evidence type="ECO:0000259" key="1">
    <source>
        <dbReference type="SMART" id="SM00829"/>
    </source>
</evidence>
<dbReference type="InterPro" id="IPR011032">
    <property type="entry name" value="GroES-like_sf"/>
</dbReference>
<dbReference type="InterPro" id="IPR020843">
    <property type="entry name" value="ER"/>
</dbReference>
<dbReference type="EMBL" id="BAAAME010000004">
    <property type="protein sequence ID" value="GAA1745230.1"/>
    <property type="molecule type" value="Genomic_DNA"/>
</dbReference>
<reference evidence="2 3" key="1">
    <citation type="journal article" date="2019" name="Int. J. Syst. Evol. Microbiol.">
        <title>The Global Catalogue of Microorganisms (GCM) 10K type strain sequencing project: providing services to taxonomists for standard genome sequencing and annotation.</title>
        <authorList>
            <consortium name="The Broad Institute Genomics Platform"/>
            <consortium name="The Broad Institute Genome Sequencing Center for Infectious Disease"/>
            <person name="Wu L."/>
            <person name="Ma J."/>
        </authorList>
    </citation>
    <scope>NUCLEOTIDE SEQUENCE [LARGE SCALE GENOMIC DNA]</scope>
    <source>
        <strain evidence="2 3">JCM 13518</strain>
    </source>
</reference>
<dbReference type="SUPFAM" id="SSF51735">
    <property type="entry name" value="NAD(P)-binding Rossmann-fold domains"/>
    <property type="match status" value="1"/>
</dbReference>
<dbReference type="RefSeq" id="WP_344202448.1">
    <property type="nucleotide sequence ID" value="NZ_BAAAME010000004.1"/>
</dbReference>